<comment type="caution">
    <text evidence="1">The sequence shown here is derived from an EMBL/GenBank/DDBJ whole genome shotgun (WGS) entry which is preliminary data.</text>
</comment>
<proteinExistence type="predicted"/>
<dbReference type="EMBL" id="PRLG01000028">
    <property type="protein sequence ID" value="PYY26914.1"/>
    <property type="molecule type" value="Genomic_DNA"/>
</dbReference>
<reference evidence="1 2" key="1">
    <citation type="submission" date="2018-01" db="EMBL/GenBank/DDBJ databases">
        <title>Genome sequence of the PGP bacterium Paenibacillus illinoisensis E3.</title>
        <authorList>
            <person name="Rolli E."/>
            <person name="Marasco R."/>
            <person name="Bessem C."/>
            <person name="Michoud G."/>
            <person name="Gaiarsa S."/>
            <person name="Borin S."/>
            <person name="Daffonchio D."/>
        </authorList>
    </citation>
    <scope>NUCLEOTIDE SEQUENCE [LARGE SCALE GENOMIC DNA]</scope>
    <source>
        <strain evidence="1 2">E3</strain>
    </source>
</reference>
<accession>A0A2W0C4Y2</accession>
<protein>
    <submittedName>
        <fullName evidence="1">Uncharacterized protein</fullName>
    </submittedName>
</protein>
<evidence type="ECO:0000313" key="1">
    <source>
        <dbReference type="EMBL" id="PYY26914.1"/>
    </source>
</evidence>
<organism evidence="1 2">
    <name type="scientific">Paenibacillus illinoisensis</name>
    <dbReference type="NCBI Taxonomy" id="59845"/>
    <lineage>
        <taxon>Bacteria</taxon>
        <taxon>Bacillati</taxon>
        <taxon>Bacillota</taxon>
        <taxon>Bacilli</taxon>
        <taxon>Bacillales</taxon>
        <taxon>Paenibacillaceae</taxon>
        <taxon>Paenibacillus</taxon>
    </lineage>
</organism>
<gene>
    <name evidence="1" type="ORF">PIL02S_05090</name>
</gene>
<dbReference type="Proteomes" id="UP000247459">
    <property type="component" value="Unassembled WGS sequence"/>
</dbReference>
<dbReference type="AlphaFoldDB" id="A0A2W0C4Y2"/>
<evidence type="ECO:0000313" key="2">
    <source>
        <dbReference type="Proteomes" id="UP000247459"/>
    </source>
</evidence>
<sequence length="76" mass="8904">MVNARFFYIRSCSSYTWYSRSIEQLCEAEKLDFGDTLFSPHFPTTCSHILYCDVLRIKSITHDDTLARSALYIEIL</sequence>
<name>A0A2W0C4Y2_9BACL</name>